<dbReference type="AlphaFoldDB" id="B1WWC6"/>
<evidence type="ECO:0000313" key="2">
    <source>
        <dbReference type="EMBL" id="ACB54054.1"/>
    </source>
</evidence>
<name>B1WWC6_CROS5</name>
<dbReference type="HOGENOM" id="CLU_2045788_0_0_3"/>
<keyword evidence="3" id="KW-1185">Reference proteome</keyword>
<evidence type="ECO:0000256" key="1">
    <source>
        <dbReference type="SAM" id="MobiDB-lite"/>
    </source>
</evidence>
<feature type="region of interest" description="Disordered" evidence="1">
    <location>
        <begin position="1"/>
        <end position="24"/>
    </location>
</feature>
<organism evidence="2 3">
    <name type="scientific">Crocosphaera subtropica (strain ATCC 51142 / BH68)</name>
    <name type="common">Cyanothece sp. (strain ATCC 51142)</name>
    <dbReference type="NCBI Taxonomy" id="43989"/>
    <lineage>
        <taxon>Bacteria</taxon>
        <taxon>Bacillati</taxon>
        <taxon>Cyanobacteriota</taxon>
        <taxon>Cyanophyceae</taxon>
        <taxon>Oscillatoriophycideae</taxon>
        <taxon>Chroococcales</taxon>
        <taxon>Aphanothecaceae</taxon>
        <taxon>Crocosphaera</taxon>
        <taxon>Crocosphaera subtropica</taxon>
    </lineage>
</organism>
<accession>B1WWC6</accession>
<gene>
    <name evidence="2" type="ordered locus">cce_4706</name>
</gene>
<sequence length="120" mass="13829">MIEMALPDKNSFDNSSLSPDSDENSVKALENLLGLLTELEMLDQGDEDEIRENKMSQKLEGIQPKNRYSKLSQSSQKVQVPRKSKYHESLAIKISQLEQKVNQLEKKKMTPKKLLTLYYL</sequence>
<feature type="region of interest" description="Disordered" evidence="1">
    <location>
        <begin position="56"/>
        <end position="84"/>
    </location>
</feature>
<reference evidence="2 3" key="1">
    <citation type="journal article" date="2008" name="Proc. Natl. Acad. Sci. U.S.A.">
        <title>The genome of Cyanothece 51142, a unicellular diazotrophic cyanobacterium important in the marine nitrogen cycle.</title>
        <authorList>
            <person name="Welsh E.A."/>
            <person name="Liberton M."/>
            <person name="Stoeckel J."/>
            <person name="Loh T."/>
            <person name="Elvitigala T."/>
            <person name="Wang C."/>
            <person name="Wollam A."/>
            <person name="Fulton R.S."/>
            <person name="Clifton S.W."/>
            <person name="Jacobs J.M."/>
            <person name="Aurora R."/>
            <person name="Ghosh B.K."/>
            <person name="Sherman L.A."/>
            <person name="Smith R.D."/>
            <person name="Wilson R.K."/>
            <person name="Pakrasi H.B."/>
        </authorList>
    </citation>
    <scope>NUCLEOTIDE SEQUENCE [LARGE SCALE GENOMIC DNA]</scope>
    <source>
        <strain evidence="3">ATCC 51142 / BH68</strain>
    </source>
</reference>
<feature type="compositionally biased region" description="Low complexity" evidence="1">
    <location>
        <begin position="69"/>
        <end position="79"/>
    </location>
</feature>
<dbReference type="STRING" id="43989.cce_4706"/>
<proteinExistence type="predicted"/>
<dbReference type="EMBL" id="CP000806">
    <property type="protein sequence ID" value="ACB54054.1"/>
    <property type="molecule type" value="Genomic_DNA"/>
</dbReference>
<protein>
    <submittedName>
        <fullName evidence="2">Uncharacterized protein</fullName>
    </submittedName>
</protein>
<dbReference type="Proteomes" id="UP000001203">
    <property type="component" value="Chromosome circular"/>
</dbReference>
<evidence type="ECO:0000313" key="3">
    <source>
        <dbReference type="Proteomes" id="UP000001203"/>
    </source>
</evidence>
<dbReference type="KEGG" id="cyt:cce_4706"/>